<evidence type="ECO:0000313" key="1">
    <source>
        <dbReference type="EMBL" id="OJT09428.1"/>
    </source>
</evidence>
<dbReference type="AlphaFoldDB" id="A0A1M2VPD4"/>
<accession>A0A1M2VPD4</accession>
<keyword evidence="2" id="KW-1185">Reference proteome</keyword>
<name>A0A1M2VPD4_TRAPU</name>
<dbReference type="Proteomes" id="UP000184267">
    <property type="component" value="Unassembled WGS sequence"/>
</dbReference>
<proteinExistence type="predicted"/>
<reference evidence="1 2" key="1">
    <citation type="submission" date="2016-10" db="EMBL/GenBank/DDBJ databases">
        <title>Genome sequence of the basidiomycete white-rot fungus Trametes pubescens.</title>
        <authorList>
            <person name="Makela M.R."/>
            <person name="Granchi Z."/>
            <person name="Peng M."/>
            <person name="De Vries R.P."/>
            <person name="Grigoriev I."/>
            <person name="Riley R."/>
            <person name="Hilden K."/>
        </authorList>
    </citation>
    <scope>NUCLEOTIDE SEQUENCE [LARGE SCALE GENOMIC DNA]</scope>
    <source>
        <strain evidence="1 2">FBCC735</strain>
    </source>
</reference>
<dbReference type="EMBL" id="MNAD01000917">
    <property type="protein sequence ID" value="OJT09428.1"/>
    <property type="molecule type" value="Genomic_DNA"/>
</dbReference>
<protein>
    <submittedName>
        <fullName evidence="1">Uncharacterized protein</fullName>
    </submittedName>
</protein>
<evidence type="ECO:0000313" key="2">
    <source>
        <dbReference type="Proteomes" id="UP000184267"/>
    </source>
</evidence>
<gene>
    <name evidence="1" type="ORF">TRAPUB_14091</name>
</gene>
<sequence length="69" mass="7688">MANAEIRWGATSQRLGSWPTEVVDAQAYQRRHYPARGVAGALIEEVVYDAGTAEDDHRLAQELEVYDLA</sequence>
<comment type="caution">
    <text evidence="1">The sequence shown here is derived from an EMBL/GenBank/DDBJ whole genome shotgun (WGS) entry which is preliminary data.</text>
</comment>
<organism evidence="1 2">
    <name type="scientific">Trametes pubescens</name>
    <name type="common">White-rot fungus</name>
    <dbReference type="NCBI Taxonomy" id="154538"/>
    <lineage>
        <taxon>Eukaryota</taxon>
        <taxon>Fungi</taxon>
        <taxon>Dikarya</taxon>
        <taxon>Basidiomycota</taxon>
        <taxon>Agaricomycotina</taxon>
        <taxon>Agaricomycetes</taxon>
        <taxon>Polyporales</taxon>
        <taxon>Polyporaceae</taxon>
        <taxon>Trametes</taxon>
    </lineage>
</organism>